<dbReference type="GO" id="GO:0008146">
    <property type="term" value="F:sulfotransferase activity"/>
    <property type="evidence" value="ECO:0007669"/>
    <property type="project" value="TreeGrafter"/>
</dbReference>
<comment type="caution">
    <text evidence="2">The sequence shown here is derived from an EMBL/GenBank/DDBJ whole genome shotgun (WGS) entry which is preliminary data.</text>
</comment>
<keyword evidence="3" id="KW-1185">Reference proteome</keyword>
<dbReference type="InterPro" id="IPR045886">
    <property type="entry name" value="ThiF/MoeB/HesA"/>
</dbReference>
<dbReference type="PANTHER" id="PTHR10953">
    <property type="entry name" value="UBIQUITIN-ACTIVATING ENZYME E1"/>
    <property type="match status" value="1"/>
</dbReference>
<reference evidence="3" key="1">
    <citation type="submission" date="2018-04" db="EMBL/GenBank/DDBJ databases">
        <authorList>
            <person name="Liu S."/>
            <person name="Wang Z."/>
            <person name="Li J."/>
        </authorList>
    </citation>
    <scope>NUCLEOTIDE SEQUENCE [LARGE SCALE GENOMIC DNA]</scope>
    <source>
        <strain evidence="3">2189</strain>
    </source>
</reference>
<dbReference type="GO" id="GO:0008641">
    <property type="term" value="F:ubiquitin-like modifier activating enzyme activity"/>
    <property type="evidence" value="ECO:0007669"/>
    <property type="project" value="InterPro"/>
</dbReference>
<dbReference type="OrthoDB" id="9804286at2"/>
<dbReference type="GO" id="GO:0016779">
    <property type="term" value="F:nucleotidyltransferase activity"/>
    <property type="evidence" value="ECO:0007669"/>
    <property type="project" value="TreeGrafter"/>
</dbReference>
<gene>
    <name evidence="2" type="ORF">DF222_06915</name>
</gene>
<dbReference type="InterPro" id="IPR001763">
    <property type="entry name" value="Rhodanese-like_dom"/>
</dbReference>
<dbReference type="Gene3D" id="3.40.50.720">
    <property type="entry name" value="NAD(P)-binding Rossmann-like Domain"/>
    <property type="match status" value="1"/>
</dbReference>
<dbReference type="AlphaFoldDB" id="A0A2U1T678"/>
<dbReference type="Proteomes" id="UP000244989">
    <property type="component" value="Unassembled WGS sequence"/>
</dbReference>
<name>A0A2U1T678_9CORY</name>
<dbReference type="InterPro" id="IPR036873">
    <property type="entry name" value="Rhodanese-like_dom_sf"/>
</dbReference>
<dbReference type="EMBL" id="QEEZ01000011">
    <property type="protein sequence ID" value="PWC01521.1"/>
    <property type="molecule type" value="Genomic_DNA"/>
</dbReference>
<dbReference type="GO" id="GO:0005829">
    <property type="term" value="C:cytosol"/>
    <property type="evidence" value="ECO:0007669"/>
    <property type="project" value="TreeGrafter"/>
</dbReference>
<dbReference type="PROSITE" id="PS50206">
    <property type="entry name" value="RHODANESE_3"/>
    <property type="match status" value="1"/>
</dbReference>
<dbReference type="KEGG" id="cyz:C3B44_04260"/>
<evidence type="ECO:0000313" key="3">
    <source>
        <dbReference type="Proteomes" id="UP000244989"/>
    </source>
</evidence>
<protein>
    <recommendedName>
        <fullName evidence="1">Rhodanese domain-containing protein</fullName>
    </recommendedName>
</protein>
<dbReference type="Pfam" id="PF00899">
    <property type="entry name" value="ThiF"/>
    <property type="match status" value="1"/>
</dbReference>
<dbReference type="SUPFAM" id="SSF69572">
    <property type="entry name" value="Activating enzymes of the ubiquitin-like proteins"/>
    <property type="match status" value="1"/>
</dbReference>
<dbReference type="NCBIfam" id="NF004111">
    <property type="entry name" value="PRK05600.1"/>
    <property type="match status" value="1"/>
</dbReference>
<dbReference type="PANTHER" id="PTHR10953:SF102">
    <property type="entry name" value="ADENYLYLTRANSFERASE AND SULFURTRANSFERASE MOCS3"/>
    <property type="match status" value="1"/>
</dbReference>
<feature type="domain" description="Rhodanese" evidence="1">
    <location>
        <begin position="274"/>
        <end position="337"/>
    </location>
</feature>
<dbReference type="CDD" id="cd00757">
    <property type="entry name" value="ThiF_MoeB_HesA_family"/>
    <property type="match status" value="1"/>
</dbReference>
<dbReference type="InterPro" id="IPR035985">
    <property type="entry name" value="Ubiquitin-activating_enz"/>
</dbReference>
<dbReference type="RefSeq" id="WP_108431293.1">
    <property type="nucleotide sequence ID" value="NZ_CP026947.1"/>
</dbReference>
<accession>A0A2U1T678</accession>
<evidence type="ECO:0000259" key="1">
    <source>
        <dbReference type="PROSITE" id="PS50206"/>
    </source>
</evidence>
<evidence type="ECO:0000313" key="2">
    <source>
        <dbReference type="EMBL" id="PWC01521.1"/>
    </source>
</evidence>
<dbReference type="CDD" id="cd00158">
    <property type="entry name" value="RHOD"/>
    <property type="match status" value="1"/>
</dbReference>
<sequence length="357" mass="37567">MMNTAELTRIARQLNLPGYDRAAAEKLHDARVLIVGAGGLGCPAMQALAATGLGRILLYDDDTVGATNLHRQILFTGDDVGRPKAEIAAAKLAQIQPGIDVDARVERLTSSNILDAVGEVDLVLDGSDTFATKYLVADACEITSTPLVWGTVLRYEGQLALFGGSAEAPMLRDLFPVQPPADSVPDCATAGVLGVTTSVIGSLMATEAVKYLTGIGDSVPGKVVAYDALATRFRSYMVPRDPARPAVRTLPAVSASGTAPSVDPERERLLGLLARGEARALDVREEHEKLLAEIPTGADLHLPTSQLDDTRLREVLSGIHGTVVCYCASGVRSQRVVDDYSVDGVTLVSLPGGVGSR</sequence>
<dbReference type="GO" id="GO:0004792">
    <property type="term" value="F:thiosulfate-cyanide sulfurtransferase activity"/>
    <property type="evidence" value="ECO:0007669"/>
    <property type="project" value="TreeGrafter"/>
</dbReference>
<dbReference type="InterPro" id="IPR000594">
    <property type="entry name" value="ThiF_NAD_FAD-bd"/>
</dbReference>
<dbReference type="Gene3D" id="3.40.250.10">
    <property type="entry name" value="Rhodanese-like domain"/>
    <property type="match status" value="1"/>
</dbReference>
<organism evidence="2 3">
    <name type="scientific">Corynebacterium yudongzhengii</name>
    <dbReference type="NCBI Taxonomy" id="2080740"/>
    <lineage>
        <taxon>Bacteria</taxon>
        <taxon>Bacillati</taxon>
        <taxon>Actinomycetota</taxon>
        <taxon>Actinomycetes</taxon>
        <taxon>Mycobacteriales</taxon>
        <taxon>Corynebacteriaceae</taxon>
        <taxon>Corynebacterium</taxon>
    </lineage>
</organism>
<proteinExistence type="predicted"/>